<dbReference type="RefSeq" id="XP_008719035.1">
    <property type="nucleotide sequence ID" value="XM_008720813.1"/>
</dbReference>
<protein>
    <recommendedName>
        <fullName evidence="3">F-box domain-containing protein</fullName>
    </recommendedName>
</protein>
<accession>W2RPL4</accession>
<dbReference type="OrthoDB" id="4154756at2759"/>
<keyword evidence="2" id="KW-1185">Reference proteome</keyword>
<dbReference type="VEuPathDB" id="FungiDB:HMPREF1541_06481"/>
<dbReference type="HOGENOM" id="CLU_1026796_0_0_1"/>
<evidence type="ECO:0008006" key="3">
    <source>
        <dbReference type="Google" id="ProtNLM"/>
    </source>
</evidence>
<name>W2RPL4_CYPE1</name>
<evidence type="ECO:0000313" key="2">
    <source>
        <dbReference type="Proteomes" id="UP000030752"/>
    </source>
</evidence>
<sequence length="271" mass="31398">MSEIVSANDRYHLPNPFVACSCSRCEESLKSQTEENRRAPFHFKAKREDVRVDFSFVINDWILYQAPKEDALGNMLVPKYKSRLHEPSILELPDELLLKIAESLNDSAYKYCLALSCKRLLAIVSDLDANTKPALALQANNKTGPWKQQLLLALARGWIPKDKVKLCFGCWRFMPYGRFSKSVYLKMEKNRTCHLQVRNWLDNWDVKLWFRELRANKDWSSFISDGRLRCPMCVLEGQSLHVRNKGERKKVKGGPPIAALAHKQEIKKEPF</sequence>
<dbReference type="EMBL" id="KB822722">
    <property type="protein sequence ID" value="ETN38446.1"/>
    <property type="molecule type" value="Genomic_DNA"/>
</dbReference>
<dbReference type="InParanoid" id="W2RPL4"/>
<reference evidence="1 2" key="1">
    <citation type="submission" date="2013-03" db="EMBL/GenBank/DDBJ databases">
        <title>The Genome Sequence of Phialophora europaea CBS 101466.</title>
        <authorList>
            <consortium name="The Broad Institute Genomics Platform"/>
            <person name="Cuomo C."/>
            <person name="de Hoog S."/>
            <person name="Gorbushina A."/>
            <person name="Walker B."/>
            <person name="Young S.K."/>
            <person name="Zeng Q."/>
            <person name="Gargeya S."/>
            <person name="Fitzgerald M."/>
            <person name="Haas B."/>
            <person name="Abouelleil A."/>
            <person name="Allen A.W."/>
            <person name="Alvarado L."/>
            <person name="Arachchi H.M."/>
            <person name="Berlin A.M."/>
            <person name="Chapman S.B."/>
            <person name="Gainer-Dewar J."/>
            <person name="Goldberg J."/>
            <person name="Griggs A."/>
            <person name="Gujja S."/>
            <person name="Hansen M."/>
            <person name="Howarth C."/>
            <person name="Imamovic A."/>
            <person name="Ireland A."/>
            <person name="Larimer J."/>
            <person name="McCowan C."/>
            <person name="Murphy C."/>
            <person name="Pearson M."/>
            <person name="Poon T.W."/>
            <person name="Priest M."/>
            <person name="Roberts A."/>
            <person name="Saif S."/>
            <person name="Shea T."/>
            <person name="Sisk P."/>
            <person name="Sykes S."/>
            <person name="Wortman J."/>
            <person name="Nusbaum C."/>
            <person name="Birren B."/>
        </authorList>
    </citation>
    <scope>NUCLEOTIDE SEQUENCE [LARGE SCALE GENOMIC DNA]</scope>
    <source>
        <strain evidence="1 2">CBS 101466</strain>
    </source>
</reference>
<organism evidence="1 2">
    <name type="scientific">Cyphellophora europaea (strain CBS 101466)</name>
    <name type="common">Phialophora europaea</name>
    <dbReference type="NCBI Taxonomy" id="1220924"/>
    <lineage>
        <taxon>Eukaryota</taxon>
        <taxon>Fungi</taxon>
        <taxon>Dikarya</taxon>
        <taxon>Ascomycota</taxon>
        <taxon>Pezizomycotina</taxon>
        <taxon>Eurotiomycetes</taxon>
        <taxon>Chaetothyriomycetidae</taxon>
        <taxon>Chaetothyriales</taxon>
        <taxon>Cyphellophoraceae</taxon>
        <taxon>Cyphellophora</taxon>
    </lineage>
</organism>
<dbReference type="GeneID" id="19973820"/>
<proteinExistence type="predicted"/>
<dbReference type="Proteomes" id="UP000030752">
    <property type="component" value="Unassembled WGS sequence"/>
</dbReference>
<gene>
    <name evidence="1" type="ORF">HMPREF1541_06481</name>
</gene>
<dbReference type="AlphaFoldDB" id="W2RPL4"/>
<evidence type="ECO:0000313" key="1">
    <source>
        <dbReference type="EMBL" id="ETN38446.1"/>
    </source>
</evidence>
<dbReference type="eggNOG" id="ENOG502TAPU">
    <property type="taxonomic scope" value="Eukaryota"/>
</dbReference>